<organism evidence="1 2">
    <name type="scientific">Pneumocystis oryctolagi</name>
    <dbReference type="NCBI Taxonomy" id="42067"/>
    <lineage>
        <taxon>Eukaryota</taxon>
        <taxon>Fungi</taxon>
        <taxon>Dikarya</taxon>
        <taxon>Ascomycota</taxon>
        <taxon>Taphrinomycotina</taxon>
        <taxon>Pneumocystomycetes</taxon>
        <taxon>Pneumocystaceae</taxon>
        <taxon>Pneumocystis</taxon>
    </lineage>
</organism>
<protein>
    <submittedName>
        <fullName evidence="1">Uncharacterized protein</fullName>
    </submittedName>
</protein>
<dbReference type="Proteomes" id="UP000768646">
    <property type="component" value="Unassembled WGS sequence"/>
</dbReference>
<reference evidence="1 2" key="1">
    <citation type="journal article" date="2021" name="Commun. Biol.">
        <title>Genomic insights into the host specific adaptation of the Pneumocystis genus.</title>
        <authorList>
            <person name="Cisse O.H."/>
            <person name="Ma L."/>
            <person name="Dekker J.P."/>
            <person name="Khil P.P."/>
            <person name="Youn J.-H."/>
            <person name="Brenchley J.M."/>
            <person name="Blair R."/>
            <person name="Pahar B."/>
            <person name="Chabe M."/>
            <person name="Van Rompay K.K.A."/>
            <person name="Keesler R."/>
            <person name="Sukura A."/>
            <person name="Hirsch V."/>
            <person name="Kutty G."/>
            <person name="Liu Y."/>
            <person name="Peng L."/>
            <person name="Chen J."/>
            <person name="Song J."/>
            <person name="Weissenbacher-Lang C."/>
            <person name="Xu J."/>
            <person name="Upham N.S."/>
            <person name="Stajich J.E."/>
            <person name="Cuomo C.A."/>
            <person name="Cushion M.T."/>
            <person name="Kovacs J.A."/>
        </authorList>
    </citation>
    <scope>NUCLEOTIDE SEQUENCE [LARGE SCALE GENOMIC DNA]</scope>
    <source>
        <strain evidence="1 2">RABM</strain>
    </source>
</reference>
<sequence length="313" mass="36143">MEKKTVHNNFYESTEEIIHSKEELCESDSWVAGVDEAGRGPVYFNINIANKIIKIGPMVYTVVYCPRTYESRLKDYGFLDSKTLTPERRECLMQALSTNHELRKNVGWSTRIISAREISEGMLRPDKSYNLNAQAHDTTIHLLSEVFKRNSKIKEIYVDTVGPSSSYQIKLQQLFPQANVKVAEKADAMYPIVSTASICAKVTRDKVLAKAAIHQELWGSGYPSDPVTHEWLRYSVDPIFGWPYEIVRYSWQTAKDILEKDAQKKDNSKVYVEWNEKSETRNTRRIQSYFKSPEVTQEGINLSWYGQDVENDF</sequence>
<accession>A0ACB7CBH1</accession>
<comment type="caution">
    <text evidence="1">The sequence shown here is derived from an EMBL/GenBank/DDBJ whole genome shotgun (WGS) entry which is preliminary data.</text>
</comment>
<evidence type="ECO:0000313" key="2">
    <source>
        <dbReference type="Proteomes" id="UP000768646"/>
    </source>
</evidence>
<proteinExistence type="predicted"/>
<keyword evidence="2" id="KW-1185">Reference proteome</keyword>
<dbReference type="EMBL" id="JABTEG010000008">
    <property type="protein sequence ID" value="KAG4304390.1"/>
    <property type="molecule type" value="Genomic_DNA"/>
</dbReference>
<name>A0ACB7CBH1_9ASCO</name>
<evidence type="ECO:0000313" key="1">
    <source>
        <dbReference type="EMBL" id="KAG4304390.1"/>
    </source>
</evidence>
<gene>
    <name evidence="1" type="ORF">PORY_002100</name>
</gene>